<protein>
    <submittedName>
        <fullName evidence="1">Uncharacterized protein</fullName>
    </submittedName>
</protein>
<dbReference type="Proteomes" id="UP000054721">
    <property type="component" value="Unassembled WGS sequence"/>
</dbReference>
<gene>
    <name evidence="1" type="ORF">T02_9794</name>
</gene>
<organism evidence="1 2">
    <name type="scientific">Trichinella nativa</name>
    <dbReference type="NCBI Taxonomy" id="6335"/>
    <lineage>
        <taxon>Eukaryota</taxon>
        <taxon>Metazoa</taxon>
        <taxon>Ecdysozoa</taxon>
        <taxon>Nematoda</taxon>
        <taxon>Enoplea</taxon>
        <taxon>Dorylaimia</taxon>
        <taxon>Trichinellida</taxon>
        <taxon>Trichinellidae</taxon>
        <taxon>Trichinella</taxon>
    </lineage>
</organism>
<evidence type="ECO:0000313" key="2">
    <source>
        <dbReference type="Proteomes" id="UP000054721"/>
    </source>
</evidence>
<evidence type="ECO:0000313" key="1">
    <source>
        <dbReference type="EMBL" id="KRZ47269.1"/>
    </source>
</evidence>
<comment type="caution">
    <text evidence="1">The sequence shown here is derived from an EMBL/GenBank/DDBJ whole genome shotgun (WGS) entry which is preliminary data.</text>
</comment>
<dbReference type="EMBL" id="JYDW01001046">
    <property type="protein sequence ID" value="KRZ47269.1"/>
    <property type="molecule type" value="Genomic_DNA"/>
</dbReference>
<sequence length="48" mass="5303">MDTSQYLTTSSMSFRKYNSDCGSFRVCGEGLQNQVLLDICGTNGTLEM</sequence>
<reference evidence="1 2" key="1">
    <citation type="submission" date="2015-05" db="EMBL/GenBank/DDBJ databases">
        <title>Evolution of Trichinella species and genotypes.</title>
        <authorList>
            <person name="Korhonen P.K."/>
            <person name="Edoardo P."/>
            <person name="Giuseppe L.R."/>
            <person name="Gasser R.B."/>
        </authorList>
    </citation>
    <scope>NUCLEOTIDE SEQUENCE [LARGE SCALE GENOMIC DNA]</scope>
    <source>
        <strain evidence="1">ISS10</strain>
    </source>
</reference>
<keyword evidence="2" id="KW-1185">Reference proteome</keyword>
<name>A0A0V1KK19_9BILA</name>
<accession>A0A0V1KK19</accession>
<dbReference type="AlphaFoldDB" id="A0A0V1KK19"/>
<proteinExistence type="predicted"/>